<dbReference type="AlphaFoldDB" id="A0A382MHL9"/>
<proteinExistence type="predicted"/>
<organism evidence="1">
    <name type="scientific">marine metagenome</name>
    <dbReference type="NCBI Taxonomy" id="408172"/>
    <lineage>
        <taxon>unclassified sequences</taxon>
        <taxon>metagenomes</taxon>
        <taxon>ecological metagenomes</taxon>
    </lineage>
</organism>
<accession>A0A382MHL9</accession>
<sequence>MNHFFRIIVLTLGGLIANTVIAASLSSDAQERGINSTCASYLGQIEESYKLDGLNITFAHTSDPSLYPSLHLSSKKYNNGTSIFSATLSPDGEYCYVSTVHVTQVNTQNCNDITMLKVAEDPTVNVTIYADGDYSIITPENNIYQLILVNNGENSCTLTESRMMWPGR</sequence>
<gene>
    <name evidence="1" type="ORF">METZ01_LOCUS300852</name>
</gene>
<evidence type="ECO:0000313" key="1">
    <source>
        <dbReference type="EMBL" id="SVC47998.1"/>
    </source>
</evidence>
<reference evidence="1" key="1">
    <citation type="submission" date="2018-05" db="EMBL/GenBank/DDBJ databases">
        <authorList>
            <person name="Lanie J.A."/>
            <person name="Ng W.-L."/>
            <person name="Kazmierczak K.M."/>
            <person name="Andrzejewski T.M."/>
            <person name="Davidsen T.M."/>
            <person name="Wayne K.J."/>
            <person name="Tettelin H."/>
            <person name="Glass J.I."/>
            <person name="Rusch D."/>
            <person name="Podicherti R."/>
            <person name="Tsui H.-C.T."/>
            <person name="Winkler M.E."/>
        </authorList>
    </citation>
    <scope>NUCLEOTIDE SEQUENCE</scope>
</reference>
<name>A0A382MHL9_9ZZZZ</name>
<protein>
    <submittedName>
        <fullName evidence="1">Uncharacterized protein</fullName>
    </submittedName>
</protein>
<dbReference type="EMBL" id="UINC01093520">
    <property type="protein sequence ID" value="SVC47998.1"/>
    <property type="molecule type" value="Genomic_DNA"/>
</dbReference>